<protein>
    <submittedName>
        <fullName evidence="9">Methyl-accepting chemotaxis protein</fullName>
    </submittedName>
</protein>
<keyword evidence="3 7" id="KW-1133">Transmembrane helix</keyword>
<accession>A0A9X1IJK7</accession>
<dbReference type="AlphaFoldDB" id="A0A9X1IJK7"/>
<dbReference type="PROSITE" id="PS50111">
    <property type="entry name" value="CHEMOTAXIS_TRANSDUC_2"/>
    <property type="match status" value="1"/>
</dbReference>
<evidence type="ECO:0000256" key="6">
    <source>
        <dbReference type="PROSITE-ProRule" id="PRU00284"/>
    </source>
</evidence>
<keyword evidence="4 7" id="KW-0472">Membrane</keyword>
<dbReference type="Pfam" id="PF00015">
    <property type="entry name" value="MCPsignal"/>
    <property type="match status" value="1"/>
</dbReference>
<keyword evidence="5 6" id="KW-0807">Transducer</keyword>
<evidence type="ECO:0000256" key="4">
    <source>
        <dbReference type="ARBA" id="ARBA00023136"/>
    </source>
</evidence>
<dbReference type="PANTHER" id="PTHR32089:SF119">
    <property type="entry name" value="METHYL-ACCEPTING CHEMOTAXIS PROTEIN CTPL"/>
    <property type="match status" value="1"/>
</dbReference>
<feature type="transmembrane region" description="Helical" evidence="7">
    <location>
        <begin position="6"/>
        <end position="31"/>
    </location>
</feature>
<dbReference type="PANTHER" id="PTHR32089">
    <property type="entry name" value="METHYL-ACCEPTING CHEMOTAXIS PROTEIN MCPB"/>
    <property type="match status" value="1"/>
</dbReference>
<dbReference type="Proteomes" id="UP001139095">
    <property type="component" value="Unassembled WGS sequence"/>
</dbReference>
<organism evidence="9 10">
    <name type="scientific">Marinomonas algarum</name>
    <dbReference type="NCBI Taxonomy" id="2883105"/>
    <lineage>
        <taxon>Bacteria</taxon>
        <taxon>Pseudomonadati</taxon>
        <taxon>Pseudomonadota</taxon>
        <taxon>Gammaproteobacteria</taxon>
        <taxon>Oceanospirillales</taxon>
        <taxon>Oceanospirillaceae</taxon>
        <taxon>Marinomonas</taxon>
    </lineage>
</organism>
<feature type="domain" description="Methyl-accepting transducer" evidence="8">
    <location>
        <begin position="207"/>
        <end position="443"/>
    </location>
</feature>
<evidence type="ECO:0000313" key="10">
    <source>
        <dbReference type="Proteomes" id="UP001139095"/>
    </source>
</evidence>
<comment type="caution">
    <text evidence="9">The sequence shown here is derived from an EMBL/GenBank/DDBJ whole genome shotgun (WGS) entry which is preliminary data.</text>
</comment>
<dbReference type="RefSeq" id="WP_226752836.1">
    <property type="nucleotide sequence ID" value="NZ_JAJATW010000001.1"/>
</dbReference>
<reference evidence="9" key="1">
    <citation type="submission" date="2021-10" db="EMBL/GenBank/DDBJ databases">
        <title>Marinomonas pontica sp. nov., isolated from the Black Sea.</title>
        <authorList>
            <person name="Zhao L.-H."/>
            <person name="Xue J.-H."/>
        </authorList>
    </citation>
    <scope>NUCLEOTIDE SEQUENCE</scope>
    <source>
        <strain evidence="9">E8</strain>
    </source>
</reference>
<evidence type="ECO:0000313" key="9">
    <source>
        <dbReference type="EMBL" id="MCB5160455.1"/>
    </source>
</evidence>
<keyword evidence="2 7" id="KW-0812">Transmembrane</keyword>
<dbReference type="SMART" id="SM00283">
    <property type="entry name" value="MA"/>
    <property type="match status" value="1"/>
</dbReference>
<dbReference type="Gene3D" id="1.10.287.950">
    <property type="entry name" value="Methyl-accepting chemotaxis protein"/>
    <property type="match status" value="1"/>
</dbReference>
<evidence type="ECO:0000256" key="3">
    <source>
        <dbReference type="ARBA" id="ARBA00022989"/>
    </source>
</evidence>
<dbReference type="SUPFAM" id="SSF58104">
    <property type="entry name" value="Methyl-accepting chemotaxis protein (MCP) signaling domain"/>
    <property type="match status" value="1"/>
</dbReference>
<dbReference type="EMBL" id="JAJATW010000001">
    <property type="protein sequence ID" value="MCB5160455.1"/>
    <property type="molecule type" value="Genomic_DNA"/>
</dbReference>
<dbReference type="GO" id="GO:0016020">
    <property type="term" value="C:membrane"/>
    <property type="evidence" value="ECO:0007669"/>
    <property type="project" value="UniProtKB-SubCell"/>
</dbReference>
<comment type="subcellular location">
    <subcellularLocation>
        <location evidence="1">Membrane</location>
        <topology evidence="1">Multi-pass membrane protein</topology>
    </subcellularLocation>
</comment>
<evidence type="ECO:0000256" key="2">
    <source>
        <dbReference type="ARBA" id="ARBA00022692"/>
    </source>
</evidence>
<feature type="transmembrane region" description="Helical" evidence="7">
    <location>
        <begin position="43"/>
        <end position="61"/>
    </location>
</feature>
<evidence type="ECO:0000259" key="8">
    <source>
        <dbReference type="PROSITE" id="PS50111"/>
    </source>
</evidence>
<evidence type="ECO:0000256" key="7">
    <source>
        <dbReference type="SAM" id="Phobius"/>
    </source>
</evidence>
<gene>
    <name evidence="9" type="ORF">LG368_00820</name>
</gene>
<dbReference type="InterPro" id="IPR004089">
    <property type="entry name" value="MCPsignal_dom"/>
</dbReference>
<evidence type="ECO:0000256" key="5">
    <source>
        <dbReference type="ARBA" id="ARBA00023224"/>
    </source>
</evidence>
<feature type="transmembrane region" description="Helical" evidence="7">
    <location>
        <begin position="91"/>
        <end position="110"/>
    </location>
</feature>
<proteinExistence type="predicted"/>
<evidence type="ECO:0000256" key="1">
    <source>
        <dbReference type="ARBA" id="ARBA00004141"/>
    </source>
</evidence>
<dbReference type="GO" id="GO:0007165">
    <property type="term" value="P:signal transduction"/>
    <property type="evidence" value="ECO:0007669"/>
    <property type="project" value="UniProtKB-KW"/>
</dbReference>
<keyword evidence="10" id="KW-1185">Reference proteome</keyword>
<feature type="transmembrane region" description="Helical" evidence="7">
    <location>
        <begin position="130"/>
        <end position="149"/>
    </location>
</feature>
<sequence length="479" mass="52105">MAQVPILLVSGLIGEQLFSFTLFASVFLAVATQLAYSLFKGQLAFSVLAGILMMVVSSLLIQSQYGLTEMHFHIFASMVVLLIYHKWQPIIAALVTTALYHVVFMYVQMANVHVGDMPIMVFSGHHNMNLMLVHCLFATAEAGVLIYMAHLMTKASSSNNKVASAIEQVSKENDLSVRVPNPSSSAEYALNQLLDTLSSLFGDYQRIAATLTQSSDQISCVADRANASVEQSKHRSIETASATEEVSQSMKSVAQSSLESADIVGALEKEIIEDQQQALTIMKDMELLSDDTKRVSDSLQALTSDVNAITSLLQSIRSISEQTNLLALNAAIEAARAGETGRGFAVVADEVRALASRSSQSTDDIEKVLERLNASVANTVTSMESGQKRTQLNVEHALTISNGLNKRAEDVSAIAVSSQTVAQSTLEQDKVVALISQKVTENADTIQVLFDLMTELAQSRNDVNRVTQEYQEKARLFKI</sequence>
<dbReference type="GO" id="GO:0006935">
    <property type="term" value="P:chemotaxis"/>
    <property type="evidence" value="ECO:0007669"/>
    <property type="project" value="UniProtKB-ARBA"/>
</dbReference>
<name>A0A9X1IJK7_9GAMM</name>